<gene>
    <name evidence="2" type="ORF">COCSADRAFT_34326</name>
</gene>
<dbReference type="EMBL" id="KB445639">
    <property type="protein sequence ID" value="EMD67536.1"/>
    <property type="molecule type" value="Genomic_DNA"/>
</dbReference>
<feature type="compositionally biased region" description="Basic and acidic residues" evidence="1">
    <location>
        <begin position="242"/>
        <end position="257"/>
    </location>
</feature>
<evidence type="ECO:0008006" key="4">
    <source>
        <dbReference type="Google" id="ProtNLM"/>
    </source>
</evidence>
<dbReference type="eggNOG" id="ENOG502SK2Z">
    <property type="taxonomic scope" value="Eukaryota"/>
</dbReference>
<dbReference type="AlphaFoldDB" id="M2TE73"/>
<dbReference type="GeneID" id="19137592"/>
<dbReference type="KEGG" id="bsc:COCSADRAFT_34326"/>
<dbReference type="RefSeq" id="XP_007696592.1">
    <property type="nucleotide sequence ID" value="XM_007698402.1"/>
</dbReference>
<feature type="compositionally biased region" description="Basic and acidic residues" evidence="1">
    <location>
        <begin position="277"/>
        <end position="373"/>
    </location>
</feature>
<protein>
    <recommendedName>
        <fullName evidence="4">Glycine zipper domain-containing protein</fullName>
    </recommendedName>
</protein>
<reference evidence="3" key="2">
    <citation type="journal article" date="2013" name="PLoS Genet.">
        <title>Comparative genome structure, secondary metabolite, and effector coding capacity across Cochliobolus pathogens.</title>
        <authorList>
            <person name="Condon B.J."/>
            <person name="Leng Y."/>
            <person name="Wu D."/>
            <person name="Bushley K.E."/>
            <person name="Ohm R.A."/>
            <person name="Otillar R."/>
            <person name="Martin J."/>
            <person name="Schackwitz W."/>
            <person name="Grimwood J."/>
            <person name="MohdZainudin N."/>
            <person name="Xue C."/>
            <person name="Wang R."/>
            <person name="Manning V.A."/>
            <person name="Dhillon B."/>
            <person name="Tu Z.J."/>
            <person name="Steffenson B.J."/>
            <person name="Salamov A."/>
            <person name="Sun H."/>
            <person name="Lowry S."/>
            <person name="LaButti K."/>
            <person name="Han J."/>
            <person name="Copeland A."/>
            <person name="Lindquist E."/>
            <person name="Barry K."/>
            <person name="Schmutz J."/>
            <person name="Baker S.E."/>
            <person name="Ciuffetti L.M."/>
            <person name="Grigoriev I.V."/>
            <person name="Zhong S."/>
            <person name="Turgeon B.G."/>
        </authorList>
    </citation>
    <scope>NUCLEOTIDE SEQUENCE [LARGE SCALE GENOMIC DNA]</scope>
    <source>
        <strain evidence="3">ND90Pr / ATCC 201652</strain>
    </source>
</reference>
<dbReference type="OrthoDB" id="3930519at2759"/>
<accession>M2TE73</accession>
<evidence type="ECO:0000313" key="3">
    <source>
        <dbReference type="Proteomes" id="UP000016934"/>
    </source>
</evidence>
<feature type="compositionally biased region" description="Basic and acidic residues" evidence="1">
    <location>
        <begin position="177"/>
        <end position="199"/>
    </location>
</feature>
<feature type="compositionally biased region" description="Basic and acidic residues" evidence="1">
    <location>
        <begin position="7"/>
        <end position="22"/>
    </location>
</feature>
<reference evidence="2 3" key="1">
    <citation type="journal article" date="2012" name="PLoS Pathog.">
        <title>Diverse lifestyles and strategies of plant pathogenesis encoded in the genomes of eighteen Dothideomycetes fungi.</title>
        <authorList>
            <person name="Ohm R.A."/>
            <person name="Feau N."/>
            <person name="Henrissat B."/>
            <person name="Schoch C.L."/>
            <person name="Horwitz B.A."/>
            <person name="Barry K.W."/>
            <person name="Condon B.J."/>
            <person name="Copeland A.C."/>
            <person name="Dhillon B."/>
            <person name="Glaser F."/>
            <person name="Hesse C.N."/>
            <person name="Kosti I."/>
            <person name="LaButti K."/>
            <person name="Lindquist E.A."/>
            <person name="Lucas S."/>
            <person name="Salamov A.A."/>
            <person name="Bradshaw R.E."/>
            <person name="Ciuffetti L."/>
            <person name="Hamelin R.C."/>
            <person name="Kema G.H.J."/>
            <person name="Lawrence C."/>
            <person name="Scott J.A."/>
            <person name="Spatafora J.W."/>
            <person name="Turgeon B.G."/>
            <person name="de Wit P.J.G.M."/>
            <person name="Zhong S."/>
            <person name="Goodwin S.B."/>
            <person name="Grigoriev I.V."/>
        </authorList>
    </citation>
    <scope>NUCLEOTIDE SEQUENCE [LARGE SCALE GENOMIC DNA]</scope>
    <source>
        <strain evidence="3">ND90Pr / ATCC 201652</strain>
    </source>
</reference>
<name>M2TE73_COCSN</name>
<feature type="region of interest" description="Disordered" evidence="1">
    <location>
        <begin position="177"/>
        <end position="373"/>
    </location>
</feature>
<evidence type="ECO:0000256" key="1">
    <source>
        <dbReference type="SAM" id="MobiDB-lite"/>
    </source>
</evidence>
<feature type="compositionally biased region" description="Low complexity" evidence="1">
    <location>
        <begin position="37"/>
        <end position="46"/>
    </location>
</feature>
<feature type="region of interest" description="Disordered" evidence="1">
    <location>
        <begin position="1"/>
        <end position="46"/>
    </location>
</feature>
<organism evidence="2 3">
    <name type="scientific">Cochliobolus sativus (strain ND90Pr / ATCC 201652)</name>
    <name type="common">Common root rot and spot blotch fungus</name>
    <name type="synonym">Bipolaris sorokiniana</name>
    <dbReference type="NCBI Taxonomy" id="665912"/>
    <lineage>
        <taxon>Eukaryota</taxon>
        <taxon>Fungi</taxon>
        <taxon>Dikarya</taxon>
        <taxon>Ascomycota</taxon>
        <taxon>Pezizomycotina</taxon>
        <taxon>Dothideomycetes</taxon>
        <taxon>Pleosporomycetidae</taxon>
        <taxon>Pleosporales</taxon>
        <taxon>Pleosporineae</taxon>
        <taxon>Pleosporaceae</taxon>
        <taxon>Bipolaris</taxon>
    </lineage>
</organism>
<dbReference type="HOGENOM" id="CLU_045702_1_0_1"/>
<proteinExistence type="predicted"/>
<dbReference type="Proteomes" id="UP000016934">
    <property type="component" value="Unassembled WGS sequence"/>
</dbReference>
<dbReference type="OMA" id="EGWLQNA"/>
<sequence>MMPPKKLNKDGDQKPKEDEKTNKPTVSDEEVRQESGKAANAALAAQKKAKELKDAAAAAGDPEEREKLTAEATNAEIEAESFGKTAKYLRSGAFQGMAMGTGLGVAPGATLGAISGTLVGGISSTLLGGLGAGIGGVTGAIHGPFVNMGKVARKGMKKLTSFLPEWAASEEQKKTLEKMVGQAKDEEMPGTEELEKFKSEGGGGQLDEGWLQNAKGMLPKQEDVSDAAKAGAQVTGGQSVPESKDGTSEQQLHEGSAHTDGPQGRKKPRKLNSRPTDGSDRVLDTDGNDNTKDEPTQGKQESDAHNEEEMDERTKRLNQREAGLNRREAELEQREKALEKREKELESRSTSHDPERSTTSEPKGHPRKLETRS</sequence>
<keyword evidence="3" id="KW-1185">Reference proteome</keyword>
<evidence type="ECO:0000313" key="2">
    <source>
        <dbReference type="EMBL" id="EMD67536.1"/>
    </source>
</evidence>